<evidence type="ECO:0000313" key="3">
    <source>
        <dbReference type="Proteomes" id="UP000307507"/>
    </source>
</evidence>
<feature type="signal peptide" evidence="1">
    <location>
        <begin position="1"/>
        <end position="19"/>
    </location>
</feature>
<reference evidence="2 3" key="1">
    <citation type="submission" date="2019-04" db="EMBL/GenBank/DDBJ databases">
        <title>Flavobacterium sp. nov. isolated from construction timber.</title>
        <authorList>
            <person name="Lin S.-Y."/>
            <person name="Chang C.-T."/>
            <person name="Young C.-C."/>
        </authorList>
    </citation>
    <scope>NUCLEOTIDE SEQUENCE [LARGE SCALE GENOMIC DNA]</scope>
    <source>
        <strain evidence="2 3">CC-CTC003</strain>
    </source>
</reference>
<evidence type="ECO:0000256" key="1">
    <source>
        <dbReference type="SAM" id="SignalP"/>
    </source>
</evidence>
<accession>A0A4S3ZZF0</accession>
<protein>
    <submittedName>
        <fullName evidence="2">Molybdopterin-binding protein</fullName>
    </submittedName>
</protein>
<name>A0A4S3ZZF0_9FLAO</name>
<feature type="chain" id="PRO_5020235717" evidence="1">
    <location>
        <begin position="20"/>
        <end position="165"/>
    </location>
</feature>
<dbReference type="Proteomes" id="UP000307507">
    <property type="component" value="Unassembled WGS sequence"/>
</dbReference>
<comment type="caution">
    <text evidence="2">The sequence shown here is derived from an EMBL/GenBank/DDBJ whole genome shotgun (WGS) entry which is preliminary data.</text>
</comment>
<dbReference type="AlphaFoldDB" id="A0A4S3ZZF0"/>
<evidence type="ECO:0000313" key="2">
    <source>
        <dbReference type="EMBL" id="THF51368.1"/>
    </source>
</evidence>
<organism evidence="2 3">
    <name type="scientific">Flavobacterium supellecticarium</name>
    <dbReference type="NCBI Taxonomy" id="2565924"/>
    <lineage>
        <taxon>Bacteria</taxon>
        <taxon>Pseudomonadati</taxon>
        <taxon>Bacteroidota</taxon>
        <taxon>Flavobacteriia</taxon>
        <taxon>Flavobacteriales</taxon>
        <taxon>Flavobacteriaceae</taxon>
        <taxon>Flavobacterium</taxon>
    </lineage>
</organism>
<keyword evidence="3" id="KW-1185">Reference proteome</keyword>
<sequence>MKKLLLLLLLLGFSGIAQNSNSITLETPTTKPVIVTYEHLKTYTMHSLDSLQILNHILQYKSTLRNCKGVLLKELLSDAAFDTPSPKALSEYYIVCIASDGYKVVFSWNELFNSPTGEHTLVVTEVNGIPTSSQKEGIVILTPTDFATGRRYVKNLKGIKIERVK</sequence>
<gene>
    <name evidence="2" type="ORF">E6C50_06275</name>
</gene>
<dbReference type="EMBL" id="SSNZ01000002">
    <property type="protein sequence ID" value="THF51368.1"/>
    <property type="molecule type" value="Genomic_DNA"/>
</dbReference>
<dbReference type="InterPro" id="IPR036374">
    <property type="entry name" value="OxRdtase_Mopterin-bd_sf"/>
</dbReference>
<proteinExistence type="predicted"/>
<dbReference type="RefSeq" id="WP_136402353.1">
    <property type="nucleotide sequence ID" value="NZ_SSNZ01000002.1"/>
</dbReference>
<dbReference type="OrthoDB" id="5366082at2"/>
<keyword evidence="1" id="KW-0732">Signal</keyword>
<dbReference type="SUPFAM" id="SSF56524">
    <property type="entry name" value="Oxidoreductase molybdopterin-binding domain"/>
    <property type="match status" value="1"/>
</dbReference>